<evidence type="ECO:0000313" key="1">
    <source>
        <dbReference type="EMBL" id="KAB8244301.1"/>
    </source>
</evidence>
<organism evidence="1">
    <name type="scientific">Aspergillus flavus</name>
    <dbReference type="NCBI Taxonomy" id="5059"/>
    <lineage>
        <taxon>Eukaryota</taxon>
        <taxon>Fungi</taxon>
        <taxon>Dikarya</taxon>
        <taxon>Ascomycota</taxon>
        <taxon>Pezizomycotina</taxon>
        <taxon>Eurotiomycetes</taxon>
        <taxon>Eurotiomycetidae</taxon>
        <taxon>Eurotiales</taxon>
        <taxon>Aspergillaceae</taxon>
        <taxon>Aspergillus</taxon>
        <taxon>Aspergillus subgen. Circumdati</taxon>
    </lineage>
</organism>
<name>A0A5N6GPK6_ASPFL</name>
<dbReference type="Proteomes" id="UP000325434">
    <property type="component" value="Unassembled WGS sequence"/>
</dbReference>
<protein>
    <submittedName>
        <fullName evidence="1">Uncharacterized protein</fullName>
    </submittedName>
</protein>
<dbReference type="VEuPathDB" id="FungiDB:F9C07_8759"/>
<accession>A0A5N6GPK6</accession>
<dbReference type="AlphaFoldDB" id="A0A5N6GPK6"/>
<dbReference type="EMBL" id="ML734629">
    <property type="protein sequence ID" value="KAB8244301.1"/>
    <property type="molecule type" value="Genomic_DNA"/>
</dbReference>
<dbReference type="VEuPathDB" id="FungiDB:AFLA_009291"/>
<proteinExistence type="predicted"/>
<dbReference type="OMA" id="KRRCQEW"/>
<gene>
    <name evidence="1" type="ORF">BDV35DRAFT_293723</name>
</gene>
<reference evidence="1" key="1">
    <citation type="submission" date="2019-04" db="EMBL/GenBank/DDBJ databases">
        <title>Friends and foes A comparative genomics study of 23 Aspergillus species from section Flavi.</title>
        <authorList>
            <consortium name="DOE Joint Genome Institute"/>
            <person name="Kjaerbolling I."/>
            <person name="Vesth T."/>
            <person name="Frisvad J.C."/>
            <person name="Nybo J.L."/>
            <person name="Theobald S."/>
            <person name="Kildgaard S."/>
            <person name="Isbrandt T."/>
            <person name="Kuo A."/>
            <person name="Sato A."/>
            <person name="Lyhne E.K."/>
            <person name="Kogle M.E."/>
            <person name="Wiebenga A."/>
            <person name="Kun R.S."/>
            <person name="Lubbers R.J."/>
            <person name="Makela M.R."/>
            <person name="Barry K."/>
            <person name="Chovatia M."/>
            <person name="Clum A."/>
            <person name="Daum C."/>
            <person name="Haridas S."/>
            <person name="He G."/>
            <person name="LaButti K."/>
            <person name="Lipzen A."/>
            <person name="Mondo S."/>
            <person name="Riley R."/>
            <person name="Salamov A."/>
            <person name="Simmons B.A."/>
            <person name="Magnuson J.K."/>
            <person name="Henrissat B."/>
            <person name="Mortensen U.H."/>
            <person name="Larsen T.O."/>
            <person name="Devries R.P."/>
            <person name="Grigoriev I.V."/>
            <person name="Machida M."/>
            <person name="Baker S.E."/>
            <person name="Andersen M.R."/>
        </authorList>
    </citation>
    <scope>NUCLEOTIDE SEQUENCE [LARGE SCALE GENOMIC DNA]</scope>
    <source>
        <strain evidence="1">CBS 121.62</strain>
    </source>
</reference>
<sequence length="220" mass="24653">MRGGRKWRRSARCIHNLDGKDLNGGKRALIDRKGRICRSNADEMRGKAASHNVSPTTTGHCKIKEQTMSYYLSMVISGEGKDPRHRSHWAFAIHQPAQVIGDLLHVRPIDLGRLWYEFEHRSDSDLILVDAIGLAKIADLDGSQRLQAISVIRDETAPKDGVRRCQDWVFSALIALEVEELVPSGTSELWKGLMGRTATEVEKAVGPKWTSFRGCHSSLR</sequence>